<organism evidence="2 3">
    <name type="scientific">Plebeiibacterium marinum</name>
    <dbReference type="NCBI Taxonomy" id="2992111"/>
    <lineage>
        <taxon>Bacteria</taxon>
        <taxon>Pseudomonadati</taxon>
        <taxon>Bacteroidota</taxon>
        <taxon>Bacteroidia</taxon>
        <taxon>Marinilabiliales</taxon>
        <taxon>Marinilabiliaceae</taxon>
        <taxon>Plebeiibacterium</taxon>
    </lineage>
</organism>
<dbReference type="PANTHER" id="PTHR22617:SF23">
    <property type="entry name" value="CHEMOTAXIS PROTEIN CHEW"/>
    <property type="match status" value="1"/>
</dbReference>
<evidence type="ECO:0000313" key="2">
    <source>
        <dbReference type="EMBL" id="MCW3806413.1"/>
    </source>
</evidence>
<gene>
    <name evidence="2" type="ORF">OM074_12330</name>
</gene>
<protein>
    <submittedName>
        <fullName evidence="2">Chemotaxis protein CheW</fullName>
    </submittedName>
</protein>
<feature type="domain" description="CheW-like" evidence="1">
    <location>
        <begin position="5"/>
        <end position="150"/>
    </location>
</feature>
<dbReference type="PROSITE" id="PS50851">
    <property type="entry name" value="CHEW"/>
    <property type="match status" value="1"/>
</dbReference>
<dbReference type="SUPFAM" id="SSF50341">
    <property type="entry name" value="CheW-like"/>
    <property type="match status" value="1"/>
</dbReference>
<reference evidence="2" key="1">
    <citation type="submission" date="2022-10" db="EMBL/GenBank/DDBJ databases">
        <authorList>
            <person name="Yu W.X."/>
        </authorList>
    </citation>
    <scope>NUCLEOTIDE SEQUENCE</scope>
    <source>
        <strain evidence="2">D04</strain>
    </source>
</reference>
<sequence length="153" mass="17307">MEGDFITLISFNLGDQVYAFDSLQVRNILPYEEGNVAKVPNTKDFILGVINLHGNIVPVTDLRIIMKIADWKNSKDTSIIVVSPEDKLESQFGIVVDLVKEVFEVENDRIMPPSFQKGIGLIESFEGTVQEKDEFVHMIDLMHVINQIESKNV</sequence>
<dbReference type="SMART" id="SM00260">
    <property type="entry name" value="CheW"/>
    <property type="match status" value="1"/>
</dbReference>
<dbReference type="Gene3D" id="2.40.50.180">
    <property type="entry name" value="CheA-289, Domain 4"/>
    <property type="match status" value="1"/>
</dbReference>
<dbReference type="InterPro" id="IPR036061">
    <property type="entry name" value="CheW-like_dom_sf"/>
</dbReference>
<dbReference type="InterPro" id="IPR039315">
    <property type="entry name" value="CheW"/>
</dbReference>
<comment type="caution">
    <text evidence="2">The sequence shown here is derived from an EMBL/GenBank/DDBJ whole genome shotgun (WGS) entry which is preliminary data.</text>
</comment>
<dbReference type="RefSeq" id="WP_301199833.1">
    <property type="nucleotide sequence ID" value="NZ_JAPDPI010000024.1"/>
</dbReference>
<dbReference type="Pfam" id="PF01584">
    <property type="entry name" value="CheW"/>
    <property type="match status" value="1"/>
</dbReference>
<dbReference type="EMBL" id="JAPDPI010000024">
    <property type="protein sequence ID" value="MCW3806413.1"/>
    <property type="molecule type" value="Genomic_DNA"/>
</dbReference>
<dbReference type="GO" id="GO:0006935">
    <property type="term" value="P:chemotaxis"/>
    <property type="evidence" value="ECO:0007669"/>
    <property type="project" value="InterPro"/>
</dbReference>
<dbReference type="GO" id="GO:0007165">
    <property type="term" value="P:signal transduction"/>
    <property type="evidence" value="ECO:0007669"/>
    <property type="project" value="InterPro"/>
</dbReference>
<evidence type="ECO:0000259" key="1">
    <source>
        <dbReference type="PROSITE" id="PS50851"/>
    </source>
</evidence>
<name>A0AAE3MEM6_9BACT</name>
<dbReference type="GO" id="GO:0005829">
    <property type="term" value="C:cytosol"/>
    <property type="evidence" value="ECO:0007669"/>
    <property type="project" value="TreeGrafter"/>
</dbReference>
<keyword evidence="3" id="KW-1185">Reference proteome</keyword>
<dbReference type="Gene3D" id="2.30.30.40">
    <property type="entry name" value="SH3 Domains"/>
    <property type="match status" value="1"/>
</dbReference>
<dbReference type="InterPro" id="IPR002545">
    <property type="entry name" value="CheW-lke_dom"/>
</dbReference>
<proteinExistence type="predicted"/>
<dbReference type="AlphaFoldDB" id="A0AAE3MEM6"/>
<evidence type="ECO:0000313" key="3">
    <source>
        <dbReference type="Proteomes" id="UP001207408"/>
    </source>
</evidence>
<accession>A0AAE3MEM6</accession>
<dbReference type="Proteomes" id="UP001207408">
    <property type="component" value="Unassembled WGS sequence"/>
</dbReference>
<dbReference type="PANTHER" id="PTHR22617">
    <property type="entry name" value="CHEMOTAXIS SENSOR HISTIDINE KINASE-RELATED"/>
    <property type="match status" value="1"/>
</dbReference>